<evidence type="ECO:0000256" key="1">
    <source>
        <dbReference type="SAM" id="Phobius"/>
    </source>
</evidence>
<sequence>MASIIFDLIALVLELVFWVVWAALPTVLYFTAFALLFVATFGRITVEFPETLSRIGWTGLLQITRKGEGRVILSPALGVIVGFVIWAVIVSAAIIVHAYRS</sequence>
<organism evidence="2 3">
    <name type="scientific">Bradyrhizobium stylosanthis</name>
    <dbReference type="NCBI Taxonomy" id="1803665"/>
    <lineage>
        <taxon>Bacteria</taxon>
        <taxon>Pseudomonadati</taxon>
        <taxon>Pseudomonadota</taxon>
        <taxon>Alphaproteobacteria</taxon>
        <taxon>Hyphomicrobiales</taxon>
        <taxon>Nitrobacteraceae</taxon>
        <taxon>Bradyrhizobium</taxon>
    </lineage>
</organism>
<comment type="caution">
    <text evidence="2">The sequence shown here is derived from an EMBL/GenBank/DDBJ whole genome shotgun (WGS) entry which is preliminary data.</text>
</comment>
<name>A0A560DJT1_9BRAD</name>
<reference evidence="2 3" key="1">
    <citation type="submission" date="2019-06" db="EMBL/GenBank/DDBJ databases">
        <title>Genomic Encyclopedia of Type Strains, Phase IV (KMG-V): Genome sequencing to study the core and pangenomes of soil and plant-associated prokaryotes.</title>
        <authorList>
            <person name="Whitman W."/>
        </authorList>
    </citation>
    <scope>NUCLEOTIDE SEQUENCE [LARGE SCALE GENOMIC DNA]</scope>
    <source>
        <strain evidence="2 3">BR 510</strain>
    </source>
</reference>
<dbReference type="RefSeq" id="WP_145666361.1">
    <property type="nucleotide sequence ID" value="NZ_VITK01000006.1"/>
</dbReference>
<keyword evidence="1" id="KW-0472">Membrane</keyword>
<evidence type="ECO:0000313" key="3">
    <source>
        <dbReference type="Proteomes" id="UP000319949"/>
    </source>
</evidence>
<evidence type="ECO:0000313" key="2">
    <source>
        <dbReference type="EMBL" id="TWA97377.1"/>
    </source>
</evidence>
<gene>
    <name evidence="2" type="ORF">FBZ96_106432</name>
</gene>
<keyword evidence="3" id="KW-1185">Reference proteome</keyword>
<proteinExistence type="predicted"/>
<protein>
    <submittedName>
        <fullName evidence="2">Uncharacterized protein</fullName>
    </submittedName>
</protein>
<keyword evidence="1" id="KW-0812">Transmembrane</keyword>
<keyword evidence="1" id="KW-1133">Transmembrane helix</keyword>
<dbReference type="AlphaFoldDB" id="A0A560DJT1"/>
<dbReference type="Proteomes" id="UP000319949">
    <property type="component" value="Unassembled WGS sequence"/>
</dbReference>
<dbReference type="OrthoDB" id="8243843at2"/>
<accession>A0A560DJT1</accession>
<dbReference type="EMBL" id="VITK01000006">
    <property type="protein sequence ID" value="TWA97377.1"/>
    <property type="molecule type" value="Genomic_DNA"/>
</dbReference>
<feature type="transmembrane region" description="Helical" evidence="1">
    <location>
        <begin position="71"/>
        <end position="99"/>
    </location>
</feature>